<evidence type="ECO:0000256" key="2">
    <source>
        <dbReference type="PIRNR" id="PIRNR038934"/>
    </source>
</evidence>
<evidence type="ECO:0000313" key="3">
    <source>
        <dbReference type="EMBL" id="SUZ32026.1"/>
    </source>
</evidence>
<dbReference type="Proteomes" id="UP000272908">
    <property type="component" value="Unassembled WGS sequence"/>
</dbReference>
<dbReference type="EMBL" id="UIHC01000014">
    <property type="protein sequence ID" value="SUZ32026.1"/>
    <property type="molecule type" value="Genomic_DNA"/>
</dbReference>
<dbReference type="Pfam" id="PF07449">
    <property type="entry name" value="HyaE"/>
    <property type="match status" value="1"/>
</dbReference>
<dbReference type="Gene3D" id="3.40.30.10">
    <property type="entry name" value="Glutaredoxin"/>
    <property type="match status" value="1"/>
</dbReference>
<protein>
    <recommendedName>
        <fullName evidence="2">Hydrogenase expression/formation protein</fullName>
    </recommendedName>
</protein>
<dbReference type="CDD" id="cd02965">
    <property type="entry name" value="HyaE"/>
    <property type="match status" value="1"/>
</dbReference>
<gene>
    <name evidence="3" type="ORF">ROE7235_01777</name>
</gene>
<dbReference type="InterPro" id="IPR036249">
    <property type="entry name" value="Thioredoxin-like_sf"/>
</dbReference>
<dbReference type="OrthoDB" id="6560050at2"/>
<comment type="similarity">
    <text evidence="1 2">Belongs to the HupG/HyaE family.</text>
</comment>
<proteinExistence type="inferred from homology"/>
<evidence type="ECO:0000313" key="4">
    <source>
        <dbReference type="Proteomes" id="UP000272908"/>
    </source>
</evidence>
<evidence type="ECO:0000256" key="1">
    <source>
        <dbReference type="ARBA" id="ARBA00009004"/>
    </source>
</evidence>
<dbReference type="RefSeq" id="WP_121094727.1">
    <property type="nucleotide sequence ID" value="NZ_UIHC01000014.1"/>
</dbReference>
<accession>A0A3B0MW34</accession>
<dbReference type="SUPFAM" id="SSF52833">
    <property type="entry name" value="Thioredoxin-like"/>
    <property type="match status" value="1"/>
</dbReference>
<sequence length="128" mass="13987">MSHPLLTRLTNEMGWPHLTDADALSAHLACPGLHCLFIPGDPARNLETADAAVILPELQQAFQGRFDCALVGDAIEAGLRETTRVLKTPGFLFYDGDRFLGGIAKVRDWDDYMARVPHILSTPAESDA</sequence>
<keyword evidence="4" id="KW-1185">Reference proteome</keyword>
<dbReference type="PIRSF" id="PIRSF038934">
    <property type="entry name" value="HyaE_HupG"/>
    <property type="match status" value="1"/>
</dbReference>
<name>A0A3B0MW34_9RHOB</name>
<dbReference type="InterPro" id="IPR010893">
    <property type="entry name" value="NiFe-hyd_mat_HyaE"/>
</dbReference>
<reference evidence="4" key="1">
    <citation type="submission" date="2018-08" db="EMBL/GenBank/DDBJ databases">
        <authorList>
            <person name="Rodrigo-Torres L."/>
            <person name="Arahal R. D."/>
            <person name="Lucena T."/>
        </authorList>
    </citation>
    <scope>NUCLEOTIDE SEQUENCE [LARGE SCALE GENOMIC DNA]</scope>
    <source>
        <strain evidence="4">CECT 7235</strain>
    </source>
</reference>
<dbReference type="AlphaFoldDB" id="A0A3B0MW34"/>
<organism evidence="3 4">
    <name type="scientific">Roseinatronobacter ekhonensis</name>
    <dbReference type="NCBI Taxonomy" id="254356"/>
    <lineage>
        <taxon>Bacteria</taxon>
        <taxon>Pseudomonadati</taxon>
        <taxon>Pseudomonadota</taxon>
        <taxon>Alphaproteobacteria</taxon>
        <taxon>Rhodobacterales</taxon>
        <taxon>Paracoccaceae</taxon>
        <taxon>Roseinatronobacter</taxon>
    </lineage>
</organism>